<feature type="coiled-coil region" evidence="1">
    <location>
        <begin position="277"/>
        <end position="304"/>
    </location>
</feature>
<dbReference type="Gramene" id="evm.model.09.1358">
    <property type="protein sequence ID" value="cds.evm.model.09.1358"/>
    <property type="gene ID" value="evm.TU.09.1358"/>
</dbReference>
<proteinExistence type="predicted"/>
<feature type="compositionally biased region" description="Basic and acidic residues" evidence="2">
    <location>
        <begin position="339"/>
        <end position="356"/>
    </location>
</feature>
<dbReference type="AlphaFoldDB" id="A0A803QE68"/>
<feature type="compositionally biased region" description="Polar residues" evidence="2">
    <location>
        <begin position="190"/>
        <end position="201"/>
    </location>
</feature>
<keyword evidence="1" id="KW-0175">Coiled coil</keyword>
<sequence>MMARTKQTMRKASKTDPHFAWLFAAARVEQAKPPSKDEVTTGGEIEVQEVEDHGEICTAGLRSGAQKILQLLESAQNISFLAIEANFIWYGLYPSDEVQEPEQATEEVAGRGKAMMVEDEEEDSFDENTPSLLVQEGAPVDIYVGENVACYKEEDMRFNTKRSLAADSSNILDVIPKVVPLTKKNAKYEASTTSTKNSKGANTKGPKLPRSLATPPILHPETKKGKEMLIFYQDCMMPEVNEQLTRAKEIPVKLLVGGVLKEVTQLTYTYSRPKYAALKATTTIGELKKALEDAKKKAEQKNDFYDFWKVNLEANFDYLKGDLRTSFFDFYEAQKAKEEERMADKDSSSTQEHENPAAEDSTVATQDSSE</sequence>
<name>A0A803QE68_CANSA</name>
<keyword evidence="4" id="KW-1185">Reference proteome</keyword>
<dbReference type="EnsemblPlants" id="evm.model.09.1358">
    <property type="protein sequence ID" value="cds.evm.model.09.1358"/>
    <property type="gene ID" value="evm.TU.09.1358"/>
</dbReference>
<evidence type="ECO:0000256" key="2">
    <source>
        <dbReference type="SAM" id="MobiDB-lite"/>
    </source>
</evidence>
<organism evidence="3 4">
    <name type="scientific">Cannabis sativa</name>
    <name type="common">Hemp</name>
    <name type="synonym">Marijuana</name>
    <dbReference type="NCBI Taxonomy" id="3483"/>
    <lineage>
        <taxon>Eukaryota</taxon>
        <taxon>Viridiplantae</taxon>
        <taxon>Streptophyta</taxon>
        <taxon>Embryophyta</taxon>
        <taxon>Tracheophyta</taxon>
        <taxon>Spermatophyta</taxon>
        <taxon>Magnoliopsida</taxon>
        <taxon>eudicotyledons</taxon>
        <taxon>Gunneridae</taxon>
        <taxon>Pentapetalae</taxon>
        <taxon>rosids</taxon>
        <taxon>fabids</taxon>
        <taxon>Rosales</taxon>
        <taxon>Cannabaceae</taxon>
        <taxon>Cannabis</taxon>
    </lineage>
</organism>
<protein>
    <submittedName>
        <fullName evidence="3">Uncharacterized protein</fullName>
    </submittedName>
</protein>
<evidence type="ECO:0000256" key="1">
    <source>
        <dbReference type="SAM" id="Coils"/>
    </source>
</evidence>
<evidence type="ECO:0000313" key="3">
    <source>
        <dbReference type="EnsemblPlants" id="cds.evm.model.09.1358"/>
    </source>
</evidence>
<accession>A0A803QE68</accession>
<evidence type="ECO:0000313" key="4">
    <source>
        <dbReference type="Proteomes" id="UP000596661"/>
    </source>
</evidence>
<feature type="region of interest" description="Disordered" evidence="2">
    <location>
        <begin position="186"/>
        <end position="219"/>
    </location>
</feature>
<feature type="region of interest" description="Disordered" evidence="2">
    <location>
        <begin position="339"/>
        <end position="370"/>
    </location>
</feature>
<reference evidence="3" key="1">
    <citation type="submission" date="2018-11" db="EMBL/GenBank/DDBJ databases">
        <authorList>
            <person name="Grassa J C."/>
        </authorList>
    </citation>
    <scope>NUCLEOTIDE SEQUENCE [LARGE SCALE GENOMIC DNA]</scope>
</reference>
<reference evidence="3" key="2">
    <citation type="submission" date="2021-03" db="UniProtKB">
        <authorList>
            <consortium name="EnsemblPlants"/>
        </authorList>
    </citation>
    <scope>IDENTIFICATION</scope>
</reference>
<dbReference type="Proteomes" id="UP000596661">
    <property type="component" value="Chromosome 9"/>
</dbReference>
<dbReference type="EMBL" id="UZAU01000768">
    <property type="status" value="NOT_ANNOTATED_CDS"/>
    <property type="molecule type" value="Genomic_DNA"/>
</dbReference>